<dbReference type="EMBL" id="UYRR01011424">
    <property type="protein sequence ID" value="VDK25923.1"/>
    <property type="molecule type" value="Genomic_DNA"/>
</dbReference>
<evidence type="ECO:0000313" key="2">
    <source>
        <dbReference type="EMBL" id="VDK25923.1"/>
    </source>
</evidence>
<dbReference type="AlphaFoldDB" id="A0A0M3JE56"/>
<keyword evidence="3" id="KW-1185">Reference proteome</keyword>
<dbReference type="WBParaSite" id="ASIM_0000589901-mRNA-1">
    <property type="protein sequence ID" value="ASIM_0000589901-mRNA-1"/>
    <property type="gene ID" value="ASIM_0000589901"/>
</dbReference>
<reference evidence="2 3" key="2">
    <citation type="submission" date="2018-11" db="EMBL/GenBank/DDBJ databases">
        <authorList>
            <consortium name="Pathogen Informatics"/>
        </authorList>
    </citation>
    <scope>NUCLEOTIDE SEQUENCE [LARGE SCALE GENOMIC DNA]</scope>
</reference>
<protein>
    <submittedName>
        <fullName evidence="4">Small hydrophilic protein</fullName>
    </submittedName>
</protein>
<feature type="compositionally biased region" description="Basic and acidic residues" evidence="1">
    <location>
        <begin position="1"/>
        <end position="18"/>
    </location>
</feature>
<proteinExistence type="predicted"/>
<evidence type="ECO:0000256" key="1">
    <source>
        <dbReference type="SAM" id="MobiDB-lite"/>
    </source>
</evidence>
<organism evidence="4">
    <name type="scientific">Anisakis simplex</name>
    <name type="common">Herring worm</name>
    <dbReference type="NCBI Taxonomy" id="6269"/>
    <lineage>
        <taxon>Eukaryota</taxon>
        <taxon>Metazoa</taxon>
        <taxon>Ecdysozoa</taxon>
        <taxon>Nematoda</taxon>
        <taxon>Chromadorea</taxon>
        <taxon>Rhabditida</taxon>
        <taxon>Spirurina</taxon>
        <taxon>Ascaridomorpha</taxon>
        <taxon>Ascaridoidea</taxon>
        <taxon>Anisakidae</taxon>
        <taxon>Anisakis</taxon>
        <taxon>Anisakis simplex complex</taxon>
    </lineage>
</organism>
<feature type="region of interest" description="Disordered" evidence="1">
    <location>
        <begin position="141"/>
        <end position="162"/>
    </location>
</feature>
<evidence type="ECO:0000313" key="3">
    <source>
        <dbReference type="Proteomes" id="UP000267096"/>
    </source>
</evidence>
<feature type="region of interest" description="Disordered" evidence="1">
    <location>
        <begin position="1"/>
        <end position="122"/>
    </location>
</feature>
<sequence length="162" mass="18041">MTDLEADSKGHESDDERSVSASNDFVPGKSERGDTVGKGDESETRSRTESKRSAASERDSHRSDTIGKDDESETKSRTESKRSEHEESDEHSSDDTLVDDEVKDVAKDVKHKEHRKGNKAFHALRNDQLDKVIDEYKSQFSKPESIGDAASMHSAMQQVVTS</sequence>
<reference evidence="4" key="1">
    <citation type="submission" date="2017-02" db="UniProtKB">
        <authorList>
            <consortium name="WormBaseParasite"/>
        </authorList>
    </citation>
    <scope>IDENTIFICATION</scope>
</reference>
<feature type="compositionally biased region" description="Basic and acidic residues" evidence="1">
    <location>
        <begin position="29"/>
        <end position="94"/>
    </location>
</feature>
<evidence type="ECO:0000313" key="4">
    <source>
        <dbReference type="WBParaSite" id="ASIM_0000589901-mRNA-1"/>
    </source>
</evidence>
<gene>
    <name evidence="2" type="ORF">ASIM_LOCUS5691</name>
</gene>
<dbReference type="Proteomes" id="UP000267096">
    <property type="component" value="Unassembled WGS sequence"/>
</dbReference>
<accession>A0A0M3JE56</accession>
<name>A0A0M3JE56_ANISI</name>